<feature type="region of interest" description="Disordered" evidence="1">
    <location>
        <begin position="69"/>
        <end position="99"/>
    </location>
</feature>
<accession>A0ABU8B5J9</accession>
<feature type="signal peptide" evidence="2">
    <location>
        <begin position="1"/>
        <end position="25"/>
    </location>
</feature>
<proteinExistence type="predicted"/>
<reference evidence="3 4" key="1">
    <citation type="submission" date="2024-02" db="EMBL/GenBank/DDBJ databases">
        <title>Adaptive strategies in a cosmopolitan and abundant soil bacterium.</title>
        <authorList>
            <person name="Carini P."/>
        </authorList>
    </citation>
    <scope>NUCLEOTIDE SEQUENCE [LARGE SCALE GENOMIC DNA]</scope>
    <source>
        <strain evidence="3 4">AZCC 1608</strain>
    </source>
</reference>
<protein>
    <submittedName>
        <fullName evidence="3">Uncharacterized protein</fullName>
    </submittedName>
</protein>
<feature type="chain" id="PRO_5045609324" evidence="2">
    <location>
        <begin position="26"/>
        <end position="291"/>
    </location>
</feature>
<feature type="region of interest" description="Disordered" evidence="1">
    <location>
        <begin position="216"/>
        <end position="291"/>
    </location>
</feature>
<comment type="caution">
    <text evidence="3">The sequence shown here is derived from an EMBL/GenBank/DDBJ whole genome shotgun (WGS) entry which is preliminary data.</text>
</comment>
<dbReference type="EMBL" id="JAZHRV010000001">
    <property type="protein sequence ID" value="MEH2553810.1"/>
    <property type="molecule type" value="Genomic_DNA"/>
</dbReference>
<dbReference type="RefSeq" id="WP_334478375.1">
    <property type="nucleotide sequence ID" value="NZ_JAZHRV010000001.1"/>
</dbReference>
<sequence length="291" mass="29843">MRKFLIIALGLTSLGAFTHVPSALAETKSCSGDASRCSSKCKGGICEAKCEATFKACVDKAYSDNLKNRNKYGRDDSPFKPGRGTKTGDKSKGGVVADDPNMGWNGQYTKVVVTDGAGTHTYTVKQGVPIENGQMILAPNGASYHVWDPELAKQLKAAGVNAAYANPAAAKNEYALARDKVVRDRAIAAGQSAPQPTGTRNRDALGNAAPVVNDHRQGKAAAPAPGSPPPAAPSGTVSTTPPPSNGTQPAVRDHRKASGSGGGVTVTQTQKAAGGSGAGSSRNGSTDRKQQ</sequence>
<evidence type="ECO:0000313" key="3">
    <source>
        <dbReference type="EMBL" id="MEH2553810.1"/>
    </source>
</evidence>
<gene>
    <name evidence="3" type="ORF">V1286_001339</name>
</gene>
<evidence type="ECO:0000313" key="4">
    <source>
        <dbReference type="Proteomes" id="UP001364224"/>
    </source>
</evidence>
<dbReference type="Proteomes" id="UP001364224">
    <property type="component" value="Unassembled WGS sequence"/>
</dbReference>
<evidence type="ECO:0000256" key="2">
    <source>
        <dbReference type="SAM" id="SignalP"/>
    </source>
</evidence>
<name>A0ABU8B5J9_9BRAD</name>
<organism evidence="3 4">
    <name type="scientific">Bradyrhizobium algeriense</name>
    <dbReference type="NCBI Taxonomy" id="634784"/>
    <lineage>
        <taxon>Bacteria</taxon>
        <taxon>Pseudomonadati</taxon>
        <taxon>Pseudomonadota</taxon>
        <taxon>Alphaproteobacteria</taxon>
        <taxon>Hyphomicrobiales</taxon>
        <taxon>Nitrobacteraceae</taxon>
        <taxon>Bradyrhizobium</taxon>
    </lineage>
</organism>
<evidence type="ECO:0000256" key="1">
    <source>
        <dbReference type="SAM" id="MobiDB-lite"/>
    </source>
</evidence>
<keyword evidence="2" id="KW-0732">Signal</keyword>
<keyword evidence="4" id="KW-1185">Reference proteome</keyword>